<keyword evidence="10" id="KW-0472">Membrane</keyword>
<dbReference type="KEGG" id="sbat:G4Z16_23580"/>
<dbReference type="Gene3D" id="3.30.565.10">
    <property type="entry name" value="Histidine kinase-like ATPase, C-terminal domain"/>
    <property type="match status" value="1"/>
</dbReference>
<reference evidence="14" key="1">
    <citation type="submission" date="2020-02" db="EMBL/GenBank/DDBJ databases">
        <title>Streptomyces sp. ASO4wet.</title>
        <authorList>
            <person name="Risdian C."/>
            <person name="Landwehr W."/>
            <person name="Schupp P."/>
            <person name="Wink J."/>
        </authorList>
    </citation>
    <scope>NUCLEOTIDE SEQUENCE [LARGE SCALE GENOMIC DNA]</scope>
    <source>
        <strain evidence="14">ASO4wet</strain>
    </source>
</reference>
<gene>
    <name evidence="13" type="ORF">G4Z16_23580</name>
</gene>
<keyword evidence="3" id="KW-0597">Phosphoprotein</keyword>
<keyword evidence="9" id="KW-0175">Coiled coil</keyword>
<evidence type="ECO:0000313" key="14">
    <source>
        <dbReference type="Proteomes" id="UP000595046"/>
    </source>
</evidence>
<keyword evidence="10" id="KW-0812">Transmembrane</keyword>
<dbReference type="InterPro" id="IPR036890">
    <property type="entry name" value="HATPase_C_sf"/>
</dbReference>
<keyword evidence="14" id="KW-1185">Reference proteome</keyword>
<keyword evidence="5" id="KW-0547">Nucleotide-binding</keyword>
<evidence type="ECO:0000259" key="11">
    <source>
        <dbReference type="Pfam" id="PF02518"/>
    </source>
</evidence>
<dbReference type="AlphaFoldDB" id="A0A7T1T9M3"/>
<dbReference type="GO" id="GO:0016020">
    <property type="term" value="C:membrane"/>
    <property type="evidence" value="ECO:0007669"/>
    <property type="project" value="InterPro"/>
</dbReference>
<dbReference type="GO" id="GO:0005524">
    <property type="term" value="F:ATP binding"/>
    <property type="evidence" value="ECO:0007669"/>
    <property type="project" value="UniProtKB-KW"/>
</dbReference>
<feature type="coiled-coil region" evidence="9">
    <location>
        <begin position="166"/>
        <end position="200"/>
    </location>
</feature>
<dbReference type="EMBL" id="CP048882">
    <property type="protein sequence ID" value="QPP08895.1"/>
    <property type="molecule type" value="Genomic_DNA"/>
</dbReference>
<keyword evidence="8" id="KW-0902">Two-component regulatory system</keyword>
<keyword evidence="4" id="KW-0808">Transferase</keyword>
<feature type="domain" description="Histidine kinase/HSP90-like ATPase" evidence="11">
    <location>
        <begin position="306"/>
        <end position="435"/>
    </location>
</feature>
<organism evidence="13 14">
    <name type="scientific">Streptomyces bathyalis</name>
    <dbReference type="NCBI Taxonomy" id="2710756"/>
    <lineage>
        <taxon>Bacteria</taxon>
        <taxon>Bacillati</taxon>
        <taxon>Actinomycetota</taxon>
        <taxon>Actinomycetes</taxon>
        <taxon>Kitasatosporales</taxon>
        <taxon>Streptomycetaceae</taxon>
        <taxon>Streptomyces</taxon>
    </lineage>
</organism>
<dbReference type="EC" id="2.7.13.3" evidence="2"/>
<keyword evidence="10" id="KW-1133">Transmembrane helix</keyword>
<dbReference type="Pfam" id="PF02518">
    <property type="entry name" value="HATPase_c"/>
    <property type="match status" value="1"/>
</dbReference>
<keyword evidence="6 13" id="KW-0418">Kinase</keyword>
<dbReference type="PANTHER" id="PTHR24421">
    <property type="entry name" value="NITRATE/NITRITE SENSOR PROTEIN NARX-RELATED"/>
    <property type="match status" value="1"/>
</dbReference>
<dbReference type="Pfam" id="PF07730">
    <property type="entry name" value="HisKA_3"/>
    <property type="match status" value="1"/>
</dbReference>
<evidence type="ECO:0000256" key="4">
    <source>
        <dbReference type="ARBA" id="ARBA00022679"/>
    </source>
</evidence>
<evidence type="ECO:0000256" key="7">
    <source>
        <dbReference type="ARBA" id="ARBA00022840"/>
    </source>
</evidence>
<evidence type="ECO:0000256" key="1">
    <source>
        <dbReference type="ARBA" id="ARBA00000085"/>
    </source>
</evidence>
<dbReference type="InterPro" id="IPR003594">
    <property type="entry name" value="HATPase_dom"/>
</dbReference>
<name>A0A7T1T9M3_9ACTN</name>
<evidence type="ECO:0000313" key="13">
    <source>
        <dbReference type="EMBL" id="QPP08895.1"/>
    </source>
</evidence>
<dbReference type="GO" id="GO:0046983">
    <property type="term" value="F:protein dimerization activity"/>
    <property type="evidence" value="ECO:0007669"/>
    <property type="project" value="InterPro"/>
</dbReference>
<feature type="domain" description="Signal transduction histidine kinase subgroup 3 dimerisation and phosphoacceptor" evidence="12">
    <location>
        <begin position="198"/>
        <end position="261"/>
    </location>
</feature>
<sequence length="444" mass="46789">MTKGRCGPWHSLSRHRRAVDAGLAVFFVLLDTGLTLAGESWWPRRPGTLAWILLGVQAAACGSLVFRRRAPITVVAVLGGFTLTVTLLISPAGVLTPAEKWNVWAPLSTALAAYGPVFYRPGDRRTAFLALALFTFVVARPWEASFTVVTIGLLRTAVGPLLALYFEARRRLVRALTERAERAERERHLLAERARAEERARLAGEMHDVVTHRVSLMALQAGALRMTAPDEATRQAAEELRAAGCQALEELRDLVGILRRDPDEHSSTESVAGLAGLVAESAAVGTPAELVEDGDRTLASPVVGRTAYRVVREALTNARKHAPGAQVTVHVEYRETQVRLTIRNTPPPGKSAEGALAGAGTGATCGATAEAVRAAPVPASAAATADVAATAAALVGTGSGLGLAGLRRRLELVQGTLRAGPSPDGGFSVEATLPAYVPTVEAAV</sequence>
<dbReference type="CDD" id="cd16917">
    <property type="entry name" value="HATPase_UhpB-NarQ-NarX-like"/>
    <property type="match status" value="1"/>
</dbReference>
<comment type="catalytic activity">
    <reaction evidence="1">
        <text>ATP + protein L-histidine = ADP + protein N-phospho-L-histidine.</text>
        <dbReference type="EC" id="2.7.13.3"/>
    </reaction>
</comment>
<feature type="transmembrane region" description="Helical" evidence="10">
    <location>
        <begin position="73"/>
        <end position="95"/>
    </location>
</feature>
<evidence type="ECO:0000259" key="12">
    <source>
        <dbReference type="Pfam" id="PF07730"/>
    </source>
</evidence>
<feature type="transmembrane region" description="Helical" evidence="10">
    <location>
        <begin position="48"/>
        <end position="66"/>
    </location>
</feature>
<protein>
    <recommendedName>
        <fullName evidence="2">histidine kinase</fullName>
        <ecNumber evidence="2">2.7.13.3</ecNumber>
    </recommendedName>
</protein>
<dbReference type="RefSeq" id="WP_197352673.1">
    <property type="nucleotide sequence ID" value="NZ_CP048882.1"/>
</dbReference>
<feature type="transmembrane region" description="Helical" evidence="10">
    <location>
        <begin position="148"/>
        <end position="166"/>
    </location>
</feature>
<dbReference type="Proteomes" id="UP000595046">
    <property type="component" value="Chromosome"/>
</dbReference>
<dbReference type="GO" id="GO:0000155">
    <property type="term" value="F:phosphorelay sensor kinase activity"/>
    <property type="evidence" value="ECO:0007669"/>
    <property type="project" value="InterPro"/>
</dbReference>
<evidence type="ECO:0000256" key="6">
    <source>
        <dbReference type="ARBA" id="ARBA00022777"/>
    </source>
</evidence>
<dbReference type="InterPro" id="IPR050482">
    <property type="entry name" value="Sensor_HK_TwoCompSys"/>
</dbReference>
<evidence type="ECO:0000256" key="10">
    <source>
        <dbReference type="SAM" id="Phobius"/>
    </source>
</evidence>
<feature type="transmembrane region" description="Helical" evidence="10">
    <location>
        <begin position="21"/>
        <end position="42"/>
    </location>
</feature>
<evidence type="ECO:0000256" key="5">
    <source>
        <dbReference type="ARBA" id="ARBA00022741"/>
    </source>
</evidence>
<dbReference type="PANTHER" id="PTHR24421:SF10">
    <property type="entry name" value="NITRATE_NITRITE SENSOR PROTEIN NARQ"/>
    <property type="match status" value="1"/>
</dbReference>
<proteinExistence type="predicted"/>
<evidence type="ECO:0000256" key="8">
    <source>
        <dbReference type="ARBA" id="ARBA00023012"/>
    </source>
</evidence>
<dbReference type="SUPFAM" id="SSF55874">
    <property type="entry name" value="ATPase domain of HSP90 chaperone/DNA topoisomerase II/histidine kinase"/>
    <property type="match status" value="1"/>
</dbReference>
<dbReference type="InterPro" id="IPR011712">
    <property type="entry name" value="Sig_transdc_His_kin_sub3_dim/P"/>
</dbReference>
<dbReference type="Gene3D" id="1.20.5.1930">
    <property type="match status" value="1"/>
</dbReference>
<evidence type="ECO:0000256" key="9">
    <source>
        <dbReference type="SAM" id="Coils"/>
    </source>
</evidence>
<keyword evidence="7" id="KW-0067">ATP-binding</keyword>
<evidence type="ECO:0000256" key="2">
    <source>
        <dbReference type="ARBA" id="ARBA00012438"/>
    </source>
</evidence>
<evidence type="ECO:0000256" key="3">
    <source>
        <dbReference type="ARBA" id="ARBA00022553"/>
    </source>
</evidence>
<accession>A0A7T1T9M3</accession>